<dbReference type="AlphaFoldDB" id="A0A6B0UA00"/>
<keyword evidence="1" id="KW-0732">Signal</keyword>
<accession>A0A6B0UA00</accession>
<feature type="signal peptide" evidence="1">
    <location>
        <begin position="1"/>
        <end position="25"/>
    </location>
</feature>
<proteinExistence type="predicted"/>
<evidence type="ECO:0000256" key="1">
    <source>
        <dbReference type="SAM" id="SignalP"/>
    </source>
</evidence>
<sequence>MTSSPGTWHCILLLLIETIVKKIYSNVNDYRCIEWQCSNVYRGKVDVLTVLALDLNGPLGTRHRYTLSISVFLHLQGLLPHSILGVHAMEELEPKPYAAISC</sequence>
<protein>
    <submittedName>
        <fullName evidence="2">Putative secreted protein</fullName>
    </submittedName>
</protein>
<name>A0A6B0UA00_IXORI</name>
<evidence type="ECO:0000313" key="2">
    <source>
        <dbReference type="EMBL" id="MXU88458.1"/>
    </source>
</evidence>
<organism evidence="2">
    <name type="scientific">Ixodes ricinus</name>
    <name type="common">Common tick</name>
    <name type="synonym">Acarus ricinus</name>
    <dbReference type="NCBI Taxonomy" id="34613"/>
    <lineage>
        <taxon>Eukaryota</taxon>
        <taxon>Metazoa</taxon>
        <taxon>Ecdysozoa</taxon>
        <taxon>Arthropoda</taxon>
        <taxon>Chelicerata</taxon>
        <taxon>Arachnida</taxon>
        <taxon>Acari</taxon>
        <taxon>Parasitiformes</taxon>
        <taxon>Ixodida</taxon>
        <taxon>Ixodoidea</taxon>
        <taxon>Ixodidae</taxon>
        <taxon>Ixodinae</taxon>
        <taxon>Ixodes</taxon>
    </lineage>
</organism>
<dbReference type="EMBL" id="GIFC01006375">
    <property type="protein sequence ID" value="MXU88458.1"/>
    <property type="molecule type" value="Transcribed_RNA"/>
</dbReference>
<reference evidence="2" key="1">
    <citation type="submission" date="2019-12" db="EMBL/GenBank/DDBJ databases">
        <title>An insight into the sialome of adult female Ixodes ricinus ticks feeding for 6 days.</title>
        <authorList>
            <person name="Perner J."/>
            <person name="Ribeiro J.M.C."/>
        </authorList>
    </citation>
    <scope>NUCLEOTIDE SEQUENCE</scope>
    <source>
        <strain evidence="2">Semi-engorged</strain>
        <tissue evidence="2">Salivary glands</tissue>
    </source>
</reference>
<feature type="chain" id="PRO_5025660629" evidence="1">
    <location>
        <begin position="26"/>
        <end position="102"/>
    </location>
</feature>